<evidence type="ECO:0000313" key="2">
    <source>
        <dbReference type="EMBL" id="MPL85462.1"/>
    </source>
</evidence>
<feature type="region of interest" description="Disordered" evidence="1">
    <location>
        <begin position="44"/>
        <end position="80"/>
    </location>
</feature>
<accession>A0A644V3Q3</accession>
<proteinExistence type="predicted"/>
<protein>
    <submittedName>
        <fullName evidence="2">Uncharacterized protein</fullName>
    </submittedName>
</protein>
<feature type="compositionally biased region" description="Basic and acidic residues" evidence="1">
    <location>
        <begin position="44"/>
        <end position="58"/>
    </location>
</feature>
<comment type="caution">
    <text evidence="2">The sequence shown here is derived from an EMBL/GenBank/DDBJ whole genome shotgun (WGS) entry which is preliminary data.</text>
</comment>
<feature type="compositionally biased region" description="Basic residues" evidence="1">
    <location>
        <begin position="59"/>
        <end position="68"/>
    </location>
</feature>
<sequence>MARSSRAGAERRALFDCSARRRIVVRIQNPARALREIHPRRGEDVDDLRLGRGPERGVQRRRRQHRGRGAGTGDAHVGQPMRLIRRPGPAQEMLELSRQRQRDLLEARMKMRRDLRGVARRGEARQDVHHQRGAAEDAAKAPLLRRHVQIIGAQPEASGRVGPGLERRDAGIDRGWPCLGRALRHEVGGTGGEDEGHRAAALQRHPAVARRHDEQMVARVILDPARTGGDGETRPGLEREDHVFVELAGADELRHAVEFDHPQHHLRCAKHPGPPAFARRMRRGIVEAADLRQAKRPGRRCLGRGGLEERLARVAVVEHGAVSPSSCRSTALTAPQRVHAKPVPVPRGGIDVCHA</sequence>
<name>A0A644V3Q3_9ZZZZ</name>
<evidence type="ECO:0000256" key="1">
    <source>
        <dbReference type="SAM" id="MobiDB-lite"/>
    </source>
</evidence>
<reference evidence="2" key="1">
    <citation type="submission" date="2019-08" db="EMBL/GenBank/DDBJ databases">
        <authorList>
            <person name="Kucharzyk K."/>
            <person name="Murdoch R.W."/>
            <person name="Higgins S."/>
            <person name="Loffler F."/>
        </authorList>
    </citation>
    <scope>NUCLEOTIDE SEQUENCE</scope>
</reference>
<feature type="region of interest" description="Disordered" evidence="1">
    <location>
        <begin position="117"/>
        <end position="137"/>
    </location>
</feature>
<dbReference type="AlphaFoldDB" id="A0A644V3Q3"/>
<gene>
    <name evidence="2" type="ORF">SDC9_31430</name>
</gene>
<dbReference type="EMBL" id="VSSQ01000206">
    <property type="protein sequence ID" value="MPL85462.1"/>
    <property type="molecule type" value="Genomic_DNA"/>
</dbReference>
<organism evidence="2">
    <name type="scientific">bioreactor metagenome</name>
    <dbReference type="NCBI Taxonomy" id="1076179"/>
    <lineage>
        <taxon>unclassified sequences</taxon>
        <taxon>metagenomes</taxon>
        <taxon>ecological metagenomes</taxon>
    </lineage>
</organism>